<dbReference type="InterPro" id="IPR007685">
    <property type="entry name" value="RelA_SpoT"/>
</dbReference>
<accession>A0A3G8H072</accession>
<dbReference type="OrthoDB" id="9789634at2"/>
<dbReference type="Pfam" id="PF04607">
    <property type="entry name" value="RelA_SpoT"/>
    <property type="match status" value="1"/>
</dbReference>
<dbReference type="CDD" id="cd05399">
    <property type="entry name" value="NT_Rel-Spo_like"/>
    <property type="match status" value="1"/>
</dbReference>
<keyword evidence="1" id="KW-0175">Coiled coil</keyword>
<dbReference type="PANTHER" id="PTHR41773">
    <property type="entry name" value="GTP PYROPHOSPHATASE-RELATED"/>
    <property type="match status" value="1"/>
</dbReference>
<dbReference type="Proteomes" id="UP000270411">
    <property type="component" value="Chromosome 1"/>
</dbReference>
<protein>
    <recommendedName>
        <fullName evidence="2">RelA/SpoT domain-containing protein</fullName>
    </recommendedName>
</protein>
<dbReference type="Gene3D" id="3.30.460.10">
    <property type="entry name" value="Beta Polymerase, domain 2"/>
    <property type="match status" value="1"/>
</dbReference>
<dbReference type="EMBL" id="CP033969">
    <property type="protein sequence ID" value="AZG13827.1"/>
    <property type="molecule type" value="Genomic_DNA"/>
</dbReference>
<dbReference type="KEGG" id="cpau:EHF44_10420"/>
<proteinExistence type="predicted"/>
<organism evidence="3 4">
    <name type="scientific">Cupriavidus pauculus</name>
    <dbReference type="NCBI Taxonomy" id="82633"/>
    <lineage>
        <taxon>Bacteria</taxon>
        <taxon>Pseudomonadati</taxon>
        <taxon>Pseudomonadota</taxon>
        <taxon>Betaproteobacteria</taxon>
        <taxon>Burkholderiales</taxon>
        <taxon>Burkholderiaceae</taxon>
        <taxon>Cupriavidus</taxon>
    </lineage>
</organism>
<sequence length="345" mass="40078">MFTLSKDEFLARNRISEEKWIKSGCTWNELKAIADHYLAGQKDLTTSAEMFASMMQRIKPVHSVRFRVKNVEHLLEKIVRKRADKRPQKKYQTISVDDYQEVVTDLVGIRALHLFKADCFSIDKEIRAGWRLKEKPVAYVRQGDPVEFREQLRNHGFKIKEHDAGYRSVHYVASTRPGIRDIPVEIQVRTIFEEGWSEIDHEVRYPNFLNDPMIEYFLGIFNRISGAADEMGSFVRKLTASMETGEERLKLARLERDAAMEDVRQALSEAQQERELSGTLRNSLAKAEKELKRLRENSEVVDNLSEDTPTRRLWRERSAYLSQLKASLSPPPLFSSQLDGKQESE</sequence>
<feature type="domain" description="RelA/SpoT" evidence="2">
    <location>
        <begin position="66"/>
        <end position="211"/>
    </location>
</feature>
<feature type="coiled-coil region" evidence="1">
    <location>
        <begin position="249"/>
        <end position="304"/>
    </location>
</feature>
<dbReference type="RefSeq" id="WP_124683678.1">
    <property type="nucleotide sequence ID" value="NZ_CP033969.1"/>
</dbReference>
<dbReference type="SMART" id="SM00954">
    <property type="entry name" value="RelA_SpoT"/>
    <property type="match status" value="1"/>
</dbReference>
<evidence type="ECO:0000313" key="4">
    <source>
        <dbReference type="Proteomes" id="UP000270411"/>
    </source>
</evidence>
<reference evidence="4" key="1">
    <citation type="submission" date="2018-11" db="EMBL/GenBank/DDBJ databases">
        <title>FDA dAtabase for Regulatory Grade micrObial Sequences (FDA-ARGOS): Supporting development and validation of Infectious Disease Dx tests.</title>
        <authorList>
            <person name="Goldberg B."/>
            <person name="Campos J."/>
            <person name="Tallon L."/>
            <person name="Sadzewicz L."/>
            <person name="Zhao X."/>
            <person name="Vavikolanu K."/>
            <person name="Mehta A."/>
            <person name="Aluvathingal J."/>
            <person name="Nadendla S."/>
            <person name="Geyer C."/>
            <person name="Nandy P."/>
            <person name="Yan Y."/>
            <person name="Sichtig H."/>
        </authorList>
    </citation>
    <scope>NUCLEOTIDE SEQUENCE [LARGE SCALE GENOMIC DNA]</scope>
    <source>
        <strain evidence="4">FDAARGOS_614</strain>
    </source>
</reference>
<evidence type="ECO:0000259" key="2">
    <source>
        <dbReference type="SMART" id="SM00954"/>
    </source>
</evidence>
<dbReference type="InterPro" id="IPR043519">
    <property type="entry name" value="NT_sf"/>
</dbReference>
<gene>
    <name evidence="3" type="ORF">EHF44_10420</name>
</gene>
<dbReference type="PANTHER" id="PTHR41773:SF1">
    <property type="entry name" value="RELA_SPOT DOMAIN-CONTAINING PROTEIN"/>
    <property type="match status" value="1"/>
</dbReference>
<evidence type="ECO:0000256" key="1">
    <source>
        <dbReference type="SAM" id="Coils"/>
    </source>
</evidence>
<dbReference type="GO" id="GO:0015969">
    <property type="term" value="P:guanosine tetraphosphate metabolic process"/>
    <property type="evidence" value="ECO:0007669"/>
    <property type="project" value="InterPro"/>
</dbReference>
<evidence type="ECO:0000313" key="3">
    <source>
        <dbReference type="EMBL" id="AZG13827.1"/>
    </source>
</evidence>
<dbReference type="SUPFAM" id="SSF81301">
    <property type="entry name" value="Nucleotidyltransferase"/>
    <property type="match status" value="1"/>
</dbReference>
<name>A0A3G8H072_9BURK</name>
<dbReference type="AlphaFoldDB" id="A0A3G8H072"/>